<dbReference type="KEGG" id="hro:HELRODRAFT_92006"/>
<evidence type="ECO:0000256" key="9">
    <source>
        <dbReference type="RuleBase" id="RU000394"/>
    </source>
</evidence>
<sequence length="519" mass="58218">RVECWVRVKPTNNFAQGLIDVQDDLKTINIQAAKEADTSETNNQKTSWSFKTDGVLANVNQQLVFETVAKQVLDSLLQGCNGSIFCYGQTGAGKTFTMTGLSEIFDNRGLVPRSISYIFNHVQSDCQRSFNISISYIEIYNEVMYDLLPHSFKNDSRTNKKQFEPLAIKELDDNNFVVKGMNCYPVTCENEALNLLFEGEMNRTISSHKMNRQSSRSHCIFTIYLQSHSLVHSDNRYMMSRLNFVDLAGSERIKKTQSKGKTLEEAGYINKSLLYLEQVITALTESNRGHVPYRQSKLTFFLKDSIGGCCLTRLIANVWGEAKHLFETVSTLRFAMSMMKVREQPTINTYVDPCMQVTLLEQEVTRLKRELALHDALNSSNNNNNKRTTNNYDGLCEKERVNIRQCVKAYVEDHCDDIEIVSATQVKEVFSAFKSIYQESLKATNDAYHSNYILLNAHDPNIVSMLQAVGLLGANAAAATSVTVAAATAATAAKTVAAVVGDKKDDDKNVKQSCKLCGF</sequence>
<name>T1G8B3_HELRO</name>
<evidence type="ECO:0000313" key="11">
    <source>
        <dbReference type="EMBL" id="ESO09822.1"/>
    </source>
</evidence>
<dbReference type="GO" id="GO:0005737">
    <property type="term" value="C:cytoplasm"/>
    <property type="evidence" value="ECO:0000318"/>
    <property type="project" value="GO_Central"/>
</dbReference>
<dbReference type="EMBL" id="AMQM01009002">
    <property type="status" value="NOT_ANNOTATED_CDS"/>
    <property type="molecule type" value="Genomic_DNA"/>
</dbReference>
<keyword evidence="4 8" id="KW-0547">Nucleotide-binding</keyword>
<dbReference type="InParanoid" id="T1G8B3"/>
<evidence type="ECO:0000256" key="2">
    <source>
        <dbReference type="ARBA" id="ARBA00022553"/>
    </source>
</evidence>
<dbReference type="eggNOG" id="KOG4280">
    <property type="taxonomic scope" value="Eukaryota"/>
</dbReference>
<evidence type="ECO:0000256" key="3">
    <source>
        <dbReference type="ARBA" id="ARBA00022701"/>
    </source>
</evidence>
<feature type="domain" description="Kinesin motor" evidence="10">
    <location>
        <begin position="1"/>
        <end position="341"/>
    </location>
</feature>
<keyword evidence="6" id="KW-0175">Coiled coil</keyword>
<dbReference type="GO" id="GO:0016887">
    <property type="term" value="F:ATP hydrolysis activity"/>
    <property type="evidence" value="ECO:0000318"/>
    <property type="project" value="GO_Central"/>
</dbReference>
<dbReference type="SUPFAM" id="SSF52540">
    <property type="entry name" value="P-loop containing nucleoside triphosphate hydrolases"/>
    <property type="match status" value="1"/>
</dbReference>
<keyword evidence="7" id="KW-0963">Cytoplasm</keyword>
<dbReference type="EMBL" id="KB095906">
    <property type="protein sequence ID" value="ESO09822.1"/>
    <property type="molecule type" value="Genomic_DNA"/>
</dbReference>
<keyword evidence="8 9" id="KW-0505">Motor protein</keyword>
<dbReference type="PANTHER" id="PTHR47968">
    <property type="entry name" value="CENTROMERE PROTEIN E"/>
    <property type="match status" value="1"/>
</dbReference>
<dbReference type="SMART" id="SM00129">
    <property type="entry name" value="KISc"/>
    <property type="match status" value="1"/>
</dbReference>
<dbReference type="PRINTS" id="PR00380">
    <property type="entry name" value="KINESINHEAVY"/>
</dbReference>
<comment type="subcellular location">
    <subcellularLocation>
        <location evidence="1">Cytoplasm</location>
        <location evidence="1">Cytoskeleton</location>
    </subcellularLocation>
</comment>
<protein>
    <recommendedName>
        <fullName evidence="9">Kinesin-like protein</fullName>
    </recommendedName>
</protein>
<feature type="binding site" evidence="8">
    <location>
        <begin position="88"/>
        <end position="95"/>
    </location>
    <ligand>
        <name>ATP</name>
        <dbReference type="ChEBI" id="CHEBI:30616"/>
    </ligand>
</feature>
<evidence type="ECO:0000256" key="1">
    <source>
        <dbReference type="ARBA" id="ARBA00004245"/>
    </source>
</evidence>
<dbReference type="PANTHER" id="PTHR47968:SF62">
    <property type="entry name" value="KINESIN FAMILY MEMBER 5A"/>
    <property type="match status" value="1"/>
</dbReference>
<organism evidence="12 13">
    <name type="scientific">Helobdella robusta</name>
    <name type="common">Californian leech</name>
    <dbReference type="NCBI Taxonomy" id="6412"/>
    <lineage>
        <taxon>Eukaryota</taxon>
        <taxon>Metazoa</taxon>
        <taxon>Spiralia</taxon>
        <taxon>Lophotrochozoa</taxon>
        <taxon>Annelida</taxon>
        <taxon>Clitellata</taxon>
        <taxon>Hirudinea</taxon>
        <taxon>Rhynchobdellida</taxon>
        <taxon>Glossiphoniidae</taxon>
        <taxon>Helobdella</taxon>
    </lineage>
</organism>
<dbReference type="InterPro" id="IPR027640">
    <property type="entry name" value="Kinesin-like_fam"/>
</dbReference>
<dbReference type="GO" id="GO:0005871">
    <property type="term" value="C:kinesin complex"/>
    <property type="evidence" value="ECO:0000318"/>
    <property type="project" value="GO_Central"/>
</dbReference>
<evidence type="ECO:0000313" key="12">
    <source>
        <dbReference type="EnsemblMetazoa" id="HelroP92006"/>
    </source>
</evidence>
<dbReference type="Proteomes" id="UP000015101">
    <property type="component" value="Unassembled WGS sequence"/>
</dbReference>
<dbReference type="AlphaFoldDB" id="T1G8B3"/>
<keyword evidence="5 8" id="KW-0067">ATP-binding</keyword>
<dbReference type="GO" id="GO:0005874">
    <property type="term" value="C:microtubule"/>
    <property type="evidence" value="ECO:0000318"/>
    <property type="project" value="GO_Central"/>
</dbReference>
<dbReference type="GeneID" id="20217310"/>
<dbReference type="CTD" id="20217310"/>
<dbReference type="OMA" id="PIKTIRH"/>
<dbReference type="Gene3D" id="3.40.850.10">
    <property type="entry name" value="Kinesin motor domain"/>
    <property type="match status" value="1"/>
</dbReference>
<dbReference type="GO" id="GO:0003777">
    <property type="term" value="F:microtubule motor activity"/>
    <property type="evidence" value="ECO:0000318"/>
    <property type="project" value="GO_Central"/>
</dbReference>
<keyword evidence="7" id="KW-0206">Cytoskeleton</keyword>
<gene>
    <name evidence="12" type="primary">20217310</name>
    <name evidence="11" type="ORF">HELRODRAFT_92006</name>
</gene>
<evidence type="ECO:0000256" key="6">
    <source>
        <dbReference type="ARBA" id="ARBA00023054"/>
    </source>
</evidence>
<comment type="similarity">
    <text evidence="8 9">Belongs to the TRAFAC class myosin-kinesin ATPase superfamily. Kinesin family.</text>
</comment>
<evidence type="ECO:0000256" key="7">
    <source>
        <dbReference type="ARBA" id="ARBA00023212"/>
    </source>
</evidence>
<accession>T1G8B3</accession>
<dbReference type="EnsemblMetazoa" id="HelroT92006">
    <property type="protein sequence ID" value="HelroP92006"/>
    <property type="gene ID" value="HelroG92006"/>
</dbReference>
<dbReference type="STRING" id="6412.T1G8B3"/>
<dbReference type="OrthoDB" id="3176171at2759"/>
<dbReference type="HOGENOM" id="CLU_001485_2_1_1"/>
<proteinExistence type="inferred from homology"/>
<dbReference type="InterPro" id="IPR001752">
    <property type="entry name" value="Kinesin_motor_dom"/>
</dbReference>
<dbReference type="GO" id="GO:0008017">
    <property type="term" value="F:microtubule binding"/>
    <property type="evidence" value="ECO:0000318"/>
    <property type="project" value="GO_Central"/>
</dbReference>
<reference evidence="12" key="3">
    <citation type="submission" date="2015-06" db="UniProtKB">
        <authorList>
            <consortium name="EnsemblMetazoa"/>
        </authorList>
    </citation>
    <scope>IDENTIFICATION</scope>
</reference>
<dbReference type="InterPro" id="IPR027417">
    <property type="entry name" value="P-loop_NTPase"/>
</dbReference>
<dbReference type="RefSeq" id="XP_009012088.1">
    <property type="nucleotide sequence ID" value="XM_009013840.1"/>
</dbReference>
<evidence type="ECO:0000256" key="4">
    <source>
        <dbReference type="ARBA" id="ARBA00022741"/>
    </source>
</evidence>
<evidence type="ECO:0000259" key="10">
    <source>
        <dbReference type="PROSITE" id="PS50067"/>
    </source>
</evidence>
<evidence type="ECO:0000313" key="13">
    <source>
        <dbReference type="Proteomes" id="UP000015101"/>
    </source>
</evidence>
<reference evidence="13" key="1">
    <citation type="submission" date="2012-12" db="EMBL/GenBank/DDBJ databases">
        <authorList>
            <person name="Hellsten U."/>
            <person name="Grimwood J."/>
            <person name="Chapman J.A."/>
            <person name="Shapiro H."/>
            <person name="Aerts A."/>
            <person name="Otillar R.P."/>
            <person name="Terry A.Y."/>
            <person name="Boore J.L."/>
            <person name="Simakov O."/>
            <person name="Marletaz F."/>
            <person name="Cho S.-J."/>
            <person name="Edsinger-Gonzales E."/>
            <person name="Havlak P."/>
            <person name="Kuo D.-H."/>
            <person name="Larsson T."/>
            <person name="Lv J."/>
            <person name="Arendt D."/>
            <person name="Savage R."/>
            <person name="Osoegawa K."/>
            <person name="de Jong P."/>
            <person name="Lindberg D.R."/>
            <person name="Seaver E.C."/>
            <person name="Weisblat D.A."/>
            <person name="Putnam N.H."/>
            <person name="Grigoriev I.V."/>
            <person name="Rokhsar D.S."/>
        </authorList>
    </citation>
    <scope>NUCLEOTIDE SEQUENCE</scope>
</reference>
<dbReference type="PROSITE" id="PS50067">
    <property type="entry name" value="KINESIN_MOTOR_2"/>
    <property type="match status" value="1"/>
</dbReference>
<evidence type="ECO:0000256" key="8">
    <source>
        <dbReference type="PROSITE-ProRule" id="PRU00283"/>
    </source>
</evidence>
<dbReference type="InterPro" id="IPR036961">
    <property type="entry name" value="Kinesin_motor_dom_sf"/>
</dbReference>
<dbReference type="GO" id="GO:0005524">
    <property type="term" value="F:ATP binding"/>
    <property type="evidence" value="ECO:0007669"/>
    <property type="project" value="UniProtKB-UniRule"/>
</dbReference>
<keyword evidence="3 9" id="KW-0493">Microtubule</keyword>
<dbReference type="GO" id="GO:0007018">
    <property type="term" value="P:microtubule-based movement"/>
    <property type="evidence" value="ECO:0000318"/>
    <property type="project" value="GO_Central"/>
</dbReference>
<dbReference type="PROSITE" id="PS00411">
    <property type="entry name" value="KINESIN_MOTOR_1"/>
    <property type="match status" value="1"/>
</dbReference>
<evidence type="ECO:0000256" key="5">
    <source>
        <dbReference type="ARBA" id="ARBA00022840"/>
    </source>
</evidence>
<keyword evidence="13" id="KW-1185">Reference proteome</keyword>
<dbReference type="InterPro" id="IPR019821">
    <property type="entry name" value="Kinesin_motor_CS"/>
</dbReference>
<dbReference type="Pfam" id="PF00225">
    <property type="entry name" value="Kinesin"/>
    <property type="match status" value="1"/>
</dbReference>
<reference evidence="11 13" key="2">
    <citation type="journal article" date="2013" name="Nature">
        <title>Insights into bilaterian evolution from three spiralian genomes.</title>
        <authorList>
            <person name="Simakov O."/>
            <person name="Marletaz F."/>
            <person name="Cho S.J."/>
            <person name="Edsinger-Gonzales E."/>
            <person name="Havlak P."/>
            <person name="Hellsten U."/>
            <person name="Kuo D.H."/>
            <person name="Larsson T."/>
            <person name="Lv J."/>
            <person name="Arendt D."/>
            <person name="Savage R."/>
            <person name="Osoegawa K."/>
            <person name="de Jong P."/>
            <person name="Grimwood J."/>
            <person name="Chapman J.A."/>
            <person name="Shapiro H."/>
            <person name="Aerts A."/>
            <person name="Otillar R.P."/>
            <person name="Terry A.Y."/>
            <person name="Boore J.L."/>
            <person name="Grigoriev I.V."/>
            <person name="Lindberg D.R."/>
            <person name="Seaver E.C."/>
            <person name="Weisblat D.A."/>
            <person name="Putnam N.H."/>
            <person name="Rokhsar D.S."/>
        </authorList>
    </citation>
    <scope>NUCLEOTIDE SEQUENCE</scope>
</reference>
<keyword evidence="2" id="KW-0597">Phosphoprotein</keyword>